<dbReference type="InterPro" id="IPR036388">
    <property type="entry name" value="WH-like_DNA-bd_sf"/>
</dbReference>
<dbReference type="Gene3D" id="1.10.10.10">
    <property type="entry name" value="Winged helix-like DNA-binding domain superfamily/Winged helix DNA-binding domain"/>
    <property type="match status" value="1"/>
</dbReference>
<proteinExistence type="predicted"/>
<keyword evidence="3" id="KW-1185">Reference proteome</keyword>
<reference evidence="2 3" key="1">
    <citation type="submission" date="2023-12" db="EMBL/GenBank/DDBJ databases">
        <title>Sinomonas terricola sp. nov, isolated from litchi orchard soil in Guangdong, PR China.</title>
        <authorList>
            <person name="Jiaxin W."/>
            <person name="Yang Z."/>
            <person name="Honghui Z."/>
        </authorList>
    </citation>
    <scope>NUCLEOTIDE SEQUENCE [LARGE SCALE GENOMIC DNA]</scope>
    <source>
        <strain evidence="2 3">JGH33</strain>
    </source>
</reference>
<dbReference type="Pfam" id="PF03551">
    <property type="entry name" value="PadR"/>
    <property type="match status" value="1"/>
</dbReference>
<evidence type="ECO:0000313" key="3">
    <source>
        <dbReference type="Proteomes" id="UP001304769"/>
    </source>
</evidence>
<accession>A0ABU5T766</accession>
<dbReference type="SUPFAM" id="SSF46785">
    <property type="entry name" value="Winged helix' DNA-binding domain"/>
    <property type="match status" value="1"/>
</dbReference>
<sequence length="70" mass="7775">MVSNRVGRPTGTIYPLLERLERAGLLGSRWENAPERPGPRRRLYALLPEGREWAESKLGRTGADSSEGAL</sequence>
<protein>
    <submittedName>
        <fullName evidence="2">PadR family transcriptional regulator</fullName>
    </submittedName>
</protein>
<feature type="domain" description="Transcription regulator PadR N-terminal" evidence="1">
    <location>
        <begin position="10"/>
        <end position="52"/>
    </location>
</feature>
<evidence type="ECO:0000313" key="2">
    <source>
        <dbReference type="EMBL" id="MEA5455520.1"/>
    </source>
</evidence>
<dbReference type="InterPro" id="IPR005149">
    <property type="entry name" value="Tscrpt_reg_PadR_N"/>
</dbReference>
<gene>
    <name evidence="2" type="ORF">SPF06_12370</name>
</gene>
<organism evidence="2 3">
    <name type="scientific">Sinomonas terricola</name>
    <dbReference type="NCBI Taxonomy" id="3110330"/>
    <lineage>
        <taxon>Bacteria</taxon>
        <taxon>Bacillati</taxon>
        <taxon>Actinomycetota</taxon>
        <taxon>Actinomycetes</taxon>
        <taxon>Micrococcales</taxon>
        <taxon>Micrococcaceae</taxon>
        <taxon>Sinomonas</taxon>
    </lineage>
</organism>
<evidence type="ECO:0000259" key="1">
    <source>
        <dbReference type="Pfam" id="PF03551"/>
    </source>
</evidence>
<dbReference type="EMBL" id="JAYGGQ010000009">
    <property type="protein sequence ID" value="MEA5455520.1"/>
    <property type="molecule type" value="Genomic_DNA"/>
</dbReference>
<dbReference type="Proteomes" id="UP001304769">
    <property type="component" value="Unassembled WGS sequence"/>
</dbReference>
<dbReference type="InterPro" id="IPR036390">
    <property type="entry name" value="WH_DNA-bd_sf"/>
</dbReference>
<name>A0ABU5T766_9MICC</name>
<dbReference type="RefSeq" id="WP_323279521.1">
    <property type="nucleotide sequence ID" value="NZ_JAYGGQ010000009.1"/>
</dbReference>
<comment type="caution">
    <text evidence="2">The sequence shown here is derived from an EMBL/GenBank/DDBJ whole genome shotgun (WGS) entry which is preliminary data.</text>
</comment>